<gene>
    <name evidence="3" type="ORF">DPQ33_04025</name>
</gene>
<feature type="compositionally biased region" description="Polar residues" evidence="1">
    <location>
        <begin position="401"/>
        <end position="417"/>
    </location>
</feature>
<evidence type="ECO:0000259" key="2">
    <source>
        <dbReference type="Pfam" id="PF05170"/>
    </source>
</evidence>
<feature type="region of interest" description="Disordered" evidence="1">
    <location>
        <begin position="400"/>
        <end position="432"/>
    </location>
</feature>
<dbReference type="InterPro" id="IPR007844">
    <property type="entry name" value="AsmA"/>
</dbReference>
<accession>A0A7M3MGQ1</accession>
<evidence type="ECO:0000313" key="4">
    <source>
        <dbReference type="Proteomes" id="UP000448292"/>
    </source>
</evidence>
<dbReference type="GO" id="GO:0090313">
    <property type="term" value="P:regulation of protein targeting to membrane"/>
    <property type="evidence" value="ECO:0007669"/>
    <property type="project" value="TreeGrafter"/>
</dbReference>
<feature type="domain" description="AsmA" evidence="2">
    <location>
        <begin position="3"/>
        <end position="603"/>
    </location>
</feature>
<dbReference type="OrthoDB" id="9766390at2"/>
<dbReference type="GO" id="GO:0005886">
    <property type="term" value="C:plasma membrane"/>
    <property type="evidence" value="ECO:0007669"/>
    <property type="project" value="TreeGrafter"/>
</dbReference>
<sequence>MSMPKPMRIVLFALGGLVVLLVVGVLIAILTVDPARLASTVSKRVLQDTGRELHIDGDVSVSFFPWLGVTMTDARLTNPEGFGGGSFFTADNIEFRAKLLPLLQNKFIVDTVVLDGLVLNLVHDEQGLANWDFLQRSPSEAGASVPAEPAAEQPPAAFLDIAAVEISDATVSYVNLATNSSVATDDVQLSLAKIRVQDDSLGTDFSLSGAVHSTKPALEGSYKTTASVVFDQSNNKVMLRNFAFEFQGTGDALPGSKADVSLKGDVSLDTNTHGAVIDNATFKAYGATINGNLRVMDPVHDGGLVGNLALAECNPRSVLAALGISMPDMQDSTAFTRLSAHWRVESSFSDLSIPTLDIRLDDTQITGSIEAETAKESPAAPPSLSGRLQIDALDIDRYMPASSQKDSAGPSETSQSAKKGGGKTLPADPETLPDVDLVVSMGTLKASGAKMSNVTMNMKGGRGQYRVDPIRASLYGGSLDADASFDLTGQVPASKLTASLASINLGALLTDVTGKASMRGTARTAFTISAAGMEGAQILKTLNGSGTFYVANGDFPLASDLPAQLDIEQKGAREEVKSATSQTSFSELKGSFSIKNGVVSNNDMFLAMRMADVSGRGDVDLPARQIDYLATMDLLSASVLPIRIRGPLSDPSIFVDPVELVRLSAQGVQTLITAPMDAVQAIANGTIPGSETLGGVGEAGKKMLEGILGGQKSGGQQQSQDGGKSIEEGIGNALDSIFGGSKK</sequence>
<dbReference type="Pfam" id="PF05170">
    <property type="entry name" value="AsmA"/>
    <property type="match status" value="1"/>
</dbReference>
<comment type="caution">
    <text evidence="3">The sequence shown here is derived from an EMBL/GenBank/DDBJ whole genome shotgun (WGS) entry which is preliminary data.</text>
</comment>
<dbReference type="Proteomes" id="UP000448292">
    <property type="component" value="Unassembled WGS sequence"/>
</dbReference>
<dbReference type="RefSeq" id="WP_144301912.1">
    <property type="nucleotide sequence ID" value="NZ_QMIE01000003.1"/>
</dbReference>
<protein>
    <recommendedName>
        <fullName evidence="2">AsmA domain-containing protein</fullName>
    </recommendedName>
</protein>
<name>A0A7M3MGQ1_9BACT</name>
<reference evidence="3 4" key="1">
    <citation type="submission" date="2018-06" db="EMBL/GenBank/DDBJ databases">
        <title>Complete genome of Desulfovibrio indonesiensis P37SLT.</title>
        <authorList>
            <person name="Crispim J.S."/>
            <person name="Vidigal P.M.P."/>
            <person name="Silva L.C.F."/>
            <person name="Laguardia C.N."/>
            <person name="Araujo L.C."/>
            <person name="Dias R.S."/>
            <person name="Sousa M.P."/>
            <person name="Paula S.O."/>
            <person name="Silva C."/>
        </authorList>
    </citation>
    <scope>NUCLEOTIDE SEQUENCE [LARGE SCALE GENOMIC DNA]</scope>
    <source>
        <strain evidence="3 4">P37SLT</strain>
    </source>
</reference>
<dbReference type="PANTHER" id="PTHR30441">
    <property type="entry name" value="DUF748 DOMAIN-CONTAINING PROTEIN"/>
    <property type="match status" value="1"/>
</dbReference>
<feature type="region of interest" description="Disordered" evidence="1">
    <location>
        <begin position="707"/>
        <end position="743"/>
    </location>
</feature>
<organism evidence="3 4">
    <name type="scientific">Oceanidesulfovibrio indonesiensis</name>
    <dbReference type="NCBI Taxonomy" id="54767"/>
    <lineage>
        <taxon>Bacteria</taxon>
        <taxon>Pseudomonadati</taxon>
        <taxon>Thermodesulfobacteriota</taxon>
        <taxon>Desulfovibrionia</taxon>
        <taxon>Desulfovibrionales</taxon>
        <taxon>Desulfovibrionaceae</taxon>
        <taxon>Oceanidesulfovibrio</taxon>
    </lineage>
</organism>
<evidence type="ECO:0000313" key="3">
    <source>
        <dbReference type="EMBL" id="TVM18657.1"/>
    </source>
</evidence>
<dbReference type="PANTHER" id="PTHR30441:SF4">
    <property type="entry name" value="PROTEIN ASMA"/>
    <property type="match status" value="1"/>
</dbReference>
<dbReference type="AlphaFoldDB" id="A0A7M3MGQ1"/>
<keyword evidence="4" id="KW-1185">Reference proteome</keyword>
<evidence type="ECO:0000256" key="1">
    <source>
        <dbReference type="SAM" id="MobiDB-lite"/>
    </source>
</evidence>
<dbReference type="EMBL" id="QMIE01000003">
    <property type="protein sequence ID" value="TVM18657.1"/>
    <property type="molecule type" value="Genomic_DNA"/>
</dbReference>
<dbReference type="InterPro" id="IPR052894">
    <property type="entry name" value="AsmA-related"/>
</dbReference>
<proteinExistence type="predicted"/>
<feature type="compositionally biased region" description="Low complexity" evidence="1">
    <location>
        <begin position="714"/>
        <end position="723"/>
    </location>
</feature>